<sequence>MAALYKQRGTSLFSRPSQGPHSEEVGNRTGCWRSPWCHPFPVSSGFKATP</sequence>
<dbReference type="AlphaFoldDB" id="A0A0E9VBT5"/>
<proteinExistence type="predicted"/>
<reference evidence="2" key="2">
    <citation type="journal article" date="2015" name="Fish Shellfish Immunol.">
        <title>Early steps in the European eel (Anguilla anguilla)-Vibrio vulnificus interaction in the gills: Role of the RtxA13 toxin.</title>
        <authorList>
            <person name="Callol A."/>
            <person name="Pajuelo D."/>
            <person name="Ebbesson L."/>
            <person name="Teles M."/>
            <person name="MacKenzie S."/>
            <person name="Amaro C."/>
        </authorList>
    </citation>
    <scope>NUCLEOTIDE SEQUENCE</scope>
</reference>
<reference evidence="2" key="1">
    <citation type="submission" date="2014-11" db="EMBL/GenBank/DDBJ databases">
        <authorList>
            <person name="Amaro Gonzalez C."/>
        </authorList>
    </citation>
    <scope>NUCLEOTIDE SEQUENCE</scope>
</reference>
<accession>A0A0E9VBT5</accession>
<name>A0A0E9VBT5_ANGAN</name>
<evidence type="ECO:0000313" key="2">
    <source>
        <dbReference type="EMBL" id="JAH75517.1"/>
    </source>
</evidence>
<evidence type="ECO:0000256" key="1">
    <source>
        <dbReference type="SAM" id="MobiDB-lite"/>
    </source>
</evidence>
<protein>
    <submittedName>
        <fullName evidence="2">Uncharacterized protein</fullName>
    </submittedName>
</protein>
<feature type="compositionally biased region" description="Polar residues" evidence="1">
    <location>
        <begin position="8"/>
        <end position="20"/>
    </location>
</feature>
<organism evidence="2">
    <name type="scientific">Anguilla anguilla</name>
    <name type="common">European freshwater eel</name>
    <name type="synonym">Muraena anguilla</name>
    <dbReference type="NCBI Taxonomy" id="7936"/>
    <lineage>
        <taxon>Eukaryota</taxon>
        <taxon>Metazoa</taxon>
        <taxon>Chordata</taxon>
        <taxon>Craniata</taxon>
        <taxon>Vertebrata</taxon>
        <taxon>Euteleostomi</taxon>
        <taxon>Actinopterygii</taxon>
        <taxon>Neopterygii</taxon>
        <taxon>Teleostei</taxon>
        <taxon>Anguilliformes</taxon>
        <taxon>Anguillidae</taxon>
        <taxon>Anguilla</taxon>
    </lineage>
</organism>
<feature type="region of interest" description="Disordered" evidence="1">
    <location>
        <begin position="1"/>
        <end position="32"/>
    </location>
</feature>
<dbReference type="EMBL" id="GBXM01033060">
    <property type="protein sequence ID" value="JAH75517.1"/>
    <property type="molecule type" value="Transcribed_RNA"/>
</dbReference>